<dbReference type="RefSeq" id="WP_076845078.1">
    <property type="nucleotide sequence ID" value="NZ_JBJDQY010000015.1"/>
</dbReference>
<name>A0A1S6WDR9_AGRTU</name>
<dbReference type="PANTHER" id="PTHR32301:SF6">
    <property type="entry name" value="GOLVESIN-RELATED"/>
    <property type="match status" value="1"/>
</dbReference>
<dbReference type="PANTHER" id="PTHR32301">
    <property type="entry name" value="COUNTIN RECEPTOR CNR3-RELATED"/>
    <property type="match status" value="1"/>
</dbReference>
<accession>A0A1S6WDR9</accession>
<reference evidence="1" key="1">
    <citation type="submission" date="2017-01" db="EMBL/GenBank/DDBJ databases">
        <title>Elucidation and Expansion of monobactam Biosynthesis.</title>
        <authorList>
            <person name="Webster A.L.H."/>
            <person name="Walker C."/>
            <person name="Li H."/>
            <person name="Skinnider M."/>
            <person name="Magarvey N.A."/>
        </authorList>
    </citation>
    <scope>NUCLEOTIDE SEQUENCE</scope>
    <source>
        <strain evidence="1">ATCC 31700</strain>
    </source>
</reference>
<sequence>MTQIELPKVAFVHIPRTGGTAIGAALDAAYRNYPRINFYADDSGSATAGIELFTTQSSEFRNSFRLLRGHFVFDFVRDLEGVKYVTILREPVQRLVSYYYYAISEPRHYLHSWLLQRRIPLGDFLASDVTADLDNYQVRAISGARFSSPRERVTRAHCDAAKANLASSFAGFGITENLSGTLRSFAQILGFNLAWGENPNVGRYPRDSITPAAALAKCRAINQYDVELYEFARELLGGNPWPESRQI</sequence>
<dbReference type="InterPro" id="IPR053259">
    <property type="entry name" value="Golvesin-related_Golgi"/>
</dbReference>
<dbReference type="Gene3D" id="3.40.50.300">
    <property type="entry name" value="P-loop containing nucleotide triphosphate hydrolases"/>
    <property type="match status" value="1"/>
</dbReference>
<dbReference type="SUPFAM" id="SSF52540">
    <property type="entry name" value="P-loop containing nucleoside triphosphate hydrolases"/>
    <property type="match status" value="1"/>
</dbReference>
<proteinExistence type="predicted"/>
<evidence type="ECO:0000313" key="1">
    <source>
        <dbReference type="EMBL" id="AQX14442.1"/>
    </source>
</evidence>
<dbReference type="AlphaFoldDB" id="A0A1S6WDR9"/>
<organism evidence="1">
    <name type="scientific">Agrobacterium tumefaciens</name>
    <dbReference type="NCBI Taxonomy" id="358"/>
    <lineage>
        <taxon>Bacteria</taxon>
        <taxon>Pseudomonadati</taxon>
        <taxon>Pseudomonadota</taxon>
        <taxon>Alphaproteobacteria</taxon>
        <taxon>Hyphomicrobiales</taxon>
        <taxon>Rhizobiaceae</taxon>
        <taxon>Rhizobium/Agrobacterium group</taxon>
        <taxon>Agrobacterium</taxon>
        <taxon>Agrobacterium tumefaciens complex</taxon>
    </lineage>
</organism>
<keyword evidence="1" id="KW-0808">Transferase</keyword>
<dbReference type="InterPro" id="IPR027417">
    <property type="entry name" value="P-loop_NTPase"/>
</dbReference>
<dbReference type="EMBL" id="KY452017">
    <property type="protein sequence ID" value="AQX14442.1"/>
    <property type="molecule type" value="Genomic_DNA"/>
</dbReference>
<gene>
    <name evidence="1" type="primary">Rhz7</name>
</gene>
<dbReference type="OrthoDB" id="7251180at2"/>
<protein>
    <submittedName>
        <fullName evidence="1">Sulfotransferase 1</fullName>
    </submittedName>
</protein>
<dbReference type="GO" id="GO:0016740">
    <property type="term" value="F:transferase activity"/>
    <property type="evidence" value="ECO:0007669"/>
    <property type="project" value="UniProtKB-KW"/>
</dbReference>